<dbReference type="InParanoid" id="A0A2K1QHX6"/>
<dbReference type="FunFam" id="3.30.300.30:FF:000002">
    <property type="entry name" value="Long-chain fatty acid transport protein 1"/>
    <property type="match status" value="1"/>
</dbReference>
<keyword evidence="12" id="KW-1133">Transmembrane helix</keyword>
<evidence type="ECO:0000256" key="16">
    <source>
        <dbReference type="ARBA" id="ARBA00051585"/>
    </source>
</evidence>
<evidence type="ECO:0000256" key="19">
    <source>
        <dbReference type="ARBA" id="ARBA00078285"/>
    </source>
</evidence>
<evidence type="ECO:0000313" key="22">
    <source>
        <dbReference type="EMBL" id="PNS14765.1"/>
    </source>
</evidence>
<evidence type="ECO:0000259" key="21">
    <source>
        <dbReference type="Pfam" id="PF00501"/>
    </source>
</evidence>
<keyword evidence="13" id="KW-0445">Lipid transport</keyword>
<dbReference type="InterPro" id="IPR042099">
    <property type="entry name" value="ANL_N_sf"/>
</dbReference>
<evidence type="ECO:0000256" key="20">
    <source>
        <dbReference type="SAM" id="MobiDB-lite"/>
    </source>
</evidence>
<keyword evidence="23" id="KW-1185">Reference proteome</keyword>
<evidence type="ECO:0000256" key="6">
    <source>
        <dbReference type="ARBA" id="ARBA00022475"/>
    </source>
</evidence>
<evidence type="ECO:0000256" key="18">
    <source>
        <dbReference type="ARBA" id="ARBA00068795"/>
    </source>
</evidence>
<dbReference type="GO" id="GO:0004467">
    <property type="term" value="F:long-chain fatty acid-CoA ligase activity"/>
    <property type="evidence" value="ECO:0007669"/>
    <property type="project" value="TreeGrafter"/>
</dbReference>
<reference evidence="22 23" key="1">
    <citation type="submission" date="2017-06" db="EMBL/GenBank/DDBJ databases">
        <title>Draft genome sequence of a variant of Elsinoe murrayae.</title>
        <authorList>
            <person name="Cheng Q."/>
        </authorList>
    </citation>
    <scope>NUCLEOTIDE SEQUENCE [LARGE SCALE GENOMIC DNA]</scope>
    <source>
        <strain evidence="22 23">CQ-2017a</strain>
    </source>
</reference>
<evidence type="ECO:0000256" key="1">
    <source>
        <dbReference type="ARBA" id="ARBA00004502"/>
    </source>
</evidence>
<dbReference type="PROSITE" id="PS00455">
    <property type="entry name" value="AMP_BINDING"/>
    <property type="match status" value="1"/>
</dbReference>
<keyword evidence="10" id="KW-0547">Nucleotide-binding</keyword>
<dbReference type="Pfam" id="PF00501">
    <property type="entry name" value="AMP-binding"/>
    <property type="match status" value="1"/>
</dbReference>
<evidence type="ECO:0000256" key="3">
    <source>
        <dbReference type="ARBA" id="ARBA00004651"/>
    </source>
</evidence>
<dbReference type="FunFam" id="3.40.50.12780:FF:000019">
    <property type="entry name" value="Long-chain fatty acid transporter"/>
    <property type="match status" value="1"/>
</dbReference>
<dbReference type="STRING" id="2082308.A0A2K1QHX6"/>
<dbReference type="InterPro" id="IPR045851">
    <property type="entry name" value="AMP-bd_C_sf"/>
</dbReference>
<organism evidence="22 23">
    <name type="scientific">Sphaceloma murrayae</name>
    <dbReference type="NCBI Taxonomy" id="2082308"/>
    <lineage>
        <taxon>Eukaryota</taxon>
        <taxon>Fungi</taxon>
        <taxon>Dikarya</taxon>
        <taxon>Ascomycota</taxon>
        <taxon>Pezizomycotina</taxon>
        <taxon>Dothideomycetes</taxon>
        <taxon>Dothideomycetidae</taxon>
        <taxon>Myriangiales</taxon>
        <taxon>Elsinoaceae</taxon>
        <taxon>Sphaceloma</taxon>
    </lineage>
</organism>
<evidence type="ECO:0000256" key="15">
    <source>
        <dbReference type="ARBA" id="ARBA00023140"/>
    </source>
</evidence>
<keyword evidence="9" id="KW-0812">Transmembrane</keyword>
<dbReference type="OrthoDB" id="196650at2759"/>
<dbReference type="SUPFAM" id="SSF56801">
    <property type="entry name" value="Acetyl-CoA synthetase-like"/>
    <property type="match status" value="1"/>
</dbReference>
<evidence type="ECO:0000256" key="4">
    <source>
        <dbReference type="ARBA" id="ARBA00006432"/>
    </source>
</evidence>
<evidence type="ECO:0000256" key="17">
    <source>
        <dbReference type="ARBA" id="ARBA00060276"/>
    </source>
</evidence>
<dbReference type="Gene3D" id="3.30.300.30">
    <property type="match status" value="1"/>
</dbReference>
<evidence type="ECO:0000256" key="13">
    <source>
        <dbReference type="ARBA" id="ARBA00023055"/>
    </source>
</evidence>
<evidence type="ECO:0000256" key="2">
    <source>
        <dbReference type="ARBA" id="ARBA00004585"/>
    </source>
</evidence>
<keyword evidence="8" id="KW-0551">Lipid droplet</keyword>
<dbReference type="AlphaFoldDB" id="A0A2K1QHX6"/>
<comment type="similarity">
    <text evidence="4">Belongs to the ATP-dependent AMP-binding enzyme family.</text>
</comment>
<keyword evidence="11" id="KW-0067">ATP-binding</keyword>
<gene>
    <name evidence="22" type="ORF">CAC42_1994</name>
</gene>
<dbReference type="GO" id="GO:0044539">
    <property type="term" value="P:long-chain fatty acid import into cell"/>
    <property type="evidence" value="ECO:0007669"/>
    <property type="project" value="TreeGrafter"/>
</dbReference>
<keyword evidence="7" id="KW-0436">Ligase</keyword>
<evidence type="ECO:0000256" key="11">
    <source>
        <dbReference type="ARBA" id="ARBA00022840"/>
    </source>
</evidence>
<keyword evidence="14" id="KW-0472">Membrane</keyword>
<dbReference type="GO" id="GO:0005524">
    <property type="term" value="F:ATP binding"/>
    <property type="evidence" value="ECO:0007669"/>
    <property type="project" value="UniProtKB-KW"/>
</dbReference>
<keyword evidence="15" id="KW-0576">Peroxisome</keyword>
<dbReference type="Proteomes" id="UP000243797">
    <property type="component" value="Unassembled WGS sequence"/>
</dbReference>
<feature type="region of interest" description="Disordered" evidence="20">
    <location>
        <begin position="579"/>
        <end position="603"/>
    </location>
</feature>
<dbReference type="PANTHER" id="PTHR43107:SF6">
    <property type="entry name" value="ACYL-COA SYNTHETASE FAMILY PROTEIN (CEFD1), PUTATIVE (AFU_ORTHOLOGUE AFUA_6G03630)-RELATED"/>
    <property type="match status" value="1"/>
</dbReference>
<dbReference type="GO" id="GO:0005778">
    <property type="term" value="C:peroxisomal membrane"/>
    <property type="evidence" value="ECO:0007669"/>
    <property type="project" value="UniProtKB-SubCell"/>
</dbReference>
<keyword evidence="5" id="KW-0813">Transport</keyword>
<evidence type="ECO:0000256" key="10">
    <source>
        <dbReference type="ARBA" id="ARBA00022741"/>
    </source>
</evidence>
<feature type="domain" description="AMP-dependent synthetase/ligase" evidence="21">
    <location>
        <begin position="60"/>
        <end position="391"/>
    </location>
</feature>
<proteinExistence type="inferred from homology"/>
<protein>
    <recommendedName>
        <fullName evidence="18">Very long-chain fatty acid transport protein</fullName>
    </recommendedName>
    <alternativeName>
        <fullName evidence="19">Very-long-chain acyl-CoA synthetase</fullName>
    </alternativeName>
</protein>
<comment type="catalytic activity">
    <reaction evidence="16">
        <text>a very long-chain fatty acid + ATP + CoA = a very long-chain fatty acyl-CoA + AMP + diphosphate</text>
        <dbReference type="Rhea" id="RHEA:54536"/>
        <dbReference type="ChEBI" id="CHEBI:30616"/>
        <dbReference type="ChEBI" id="CHEBI:33019"/>
        <dbReference type="ChEBI" id="CHEBI:57287"/>
        <dbReference type="ChEBI" id="CHEBI:58950"/>
        <dbReference type="ChEBI" id="CHEBI:138261"/>
        <dbReference type="ChEBI" id="CHEBI:456215"/>
    </reaction>
</comment>
<evidence type="ECO:0000256" key="8">
    <source>
        <dbReference type="ARBA" id="ARBA00022677"/>
    </source>
</evidence>
<dbReference type="GO" id="GO:0005811">
    <property type="term" value="C:lipid droplet"/>
    <property type="evidence" value="ECO:0007669"/>
    <property type="project" value="UniProtKB-SubCell"/>
</dbReference>
<dbReference type="Gene3D" id="3.40.50.12780">
    <property type="entry name" value="N-terminal domain of ligase-like"/>
    <property type="match status" value="1"/>
</dbReference>
<evidence type="ECO:0000256" key="14">
    <source>
        <dbReference type="ARBA" id="ARBA00023136"/>
    </source>
</evidence>
<evidence type="ECO:0000313" key="23">
    <source>
        <dbReference type="Proteomes" id="UP000243797"/>
    </source>
</evidence>
<sequence length="636" mass="71865">MPTDLGTAALAAAGAVASAAYLDAKHHFTKDLSGLYNTRKYAGQFEAAAKANKMSLWYFFEQSVRRMPQSEECIWSRNGIYNWQTTHANACRYAQFLLSQGCQPGELVAFYLMNSPEFIFSYLATWAIGTAPALINYNLSGDALIHCLKLAGSKVIMVDEDAECRSRIEESRSRIENELGMKIVILDKETKAYLLTVEPKRPERKYRAVVKPTWPMCLIYTSGTTGMPKACPFPIIRAWSIGPYRQKANNLRLGPGGDRWYDCMPMYHGTGNTVVVGCMISGLTLCIGRKFSVSRFWDDVRESRSTTFVYVGETARYLLNAPPSSRDKDHNVKSVWGNGMRPDVWERFRERFGIPTICEFFNSTEGMFALWNKNNGSYTAAAVGHHGAVLRRQFNDVYIPVAIDHEKGDIWRDSKTGFARRVPYEDGGEIIVYVGDNKEAFPGYWNNKEATEKKFISDVFKKGDRYYRTGDALRRTRDGRWYFMDRLGDTFRWKGENVSTAEVAECLGRFDGVGEANVYGVELPSHDGRAGCAALYIDPAARATFNYDALLAHCRKQLPKYAVPIFLRLIEEQNLGHNNKQNKVPLRNEGVDPDKVRDGTAGPKDKVLWVRSGKHTAYEAFGDDEWRALNGGKVRL</sequence>
<comment type="caution">
    <text evidence="22">The sequence shown here is derived from an EMBL/GenBank/DDBJ whole genome shotgun (WGS) entry which is preliminary data.</text>
</comment>
<dbReference type="PANTHER" id="PTHR43107">
    <property type="entry name" value="LONG-CHAIN FATTY ACID TRANSPORT PROTEIN"/>
    <property type="match status" value="1"/>
</dbReference>
<dbReference type="GO" id="GO:0005324">
    <property type="term" value="F:long-chain fatty acid transmembrane transporter activity"/>
    <property type="evidence" value="ECO:0007669"/>
    <property type="project" value="TreeGrafter"/>
</dbReference>
<name>A0A2K1QHX6_9PEZI</name>
<dbReference type="GO" id="GO:0009898">
    <property type="term" value="C:cytoplasmic side of plasma membrane"/>
    <property type="evidence" value="ECO:0007669"/>
    <property type="project" value="TreeGrafter"/>
</dbReference>
<feature type="compositionally biased region" description="Basic and acidic residues" evidence="20">
    <location>
        <begin position="589"/>
        <end position="603"/>
    </location>
</feature>
<keyword evidence="6" id="KW-1003">Cell membrane</keyword>
<accession>A0A2K1QHX6</accession>
<dbReference type="EMBL" id="NKHZ01000081">
    <property type="protein sequence ID" value="PNS14765.1"/>
    <property type="molecule type" value="Genomic_DNA"/>
</dbReference>
<dbReference type="FunCoup" id="A0A2K1QHX6">
    <property type="interactions" value="122"/>
</dbReference>
<evidence type="ECO:0000256" key="9">
    <source>
        <dbReference type="ARBA" id="ARBA00022692"/>
    </source>
</evidence>
<comment type="subcellular location">
    <subcellularLocation>
        <location evidence="3">Cell membrane</location>
        <topology evidence="3">Multi-pass membrane protein</topology>
    </subcellularLocation>
    <subcellularLocation>
        <location evidence="1">Lipid droplet</location>
    </subcellularLocation>
    <subcellularLocation>
        <location evidence="2">Peroxisome membrane</location>
        <topology evidence="2">Multi-pass membrane protein</topology>
    </subcellularLocation>
</comment>
<comment type="function">
    <text evidence="17">Acyl-CoA synthetase required for both the import of long chain fatty acids (LCFAs) (C14-C18) and the activation very long chain fatty acids (VLCFAs) (C20-C26) by esterification of the fatty acids into metabolically active CoA-thioesters for subsequent degradation or incorporation into phospholipids. The transport and fatty acyl-CoA synthetase activities are genetically separable and are thus independent activities. Esterifies VLCFAs in the peroxisome matrix. The VLCFAs are actively transported into peroxisomes by a PXA1-PXA2 heterodimeric transporter in the peroxisomal membrane.</text>
</comment>
<evidence type="ECO:0000256" key="5">
    <source>
        <dbReference type="ARBA" id="ARBA00022448"/>
    </source>
</evidence>
<evidence type="ECO:0000256" key="7">
    <source>
        <dbReference type="ARBA" id="ARBA00022598"/>
    </source>
</evidence>
<dbReference type="InterPro" id="IPR020845">
    <property type="entry name" value="AMP-binding_CS"/>
</dbReference>
<evidence type="ECO:0000256" key="12">
    <source>
        <dbReference type="ARBA" id="ARBA00022989"/>
    </source>
</evidence>
<dbReference type="InterPro" id="IPR000873">
    <property type="entry name" value="AMP-dep_synth/lig_dom"/>
</dbReference>